<dbReference type="EMBL" id="CAMXCT020000001">
    <property type="protein sequence ID" value="CAL1125237.1"/>
    <property type="molecule type" value="Genomic_DNA"/>
</dbReference>
<dbReference type="OrthoDB" id="439251at2759"/>
<evidence type="ECO:0000256" key="2">
    <source>
        <dbReference type="ARBA" id="ARBA00022801"/>
    </source>
</evidence>
<reference evidence="4" key="2">
    <citation type="submission" date="2024-04" db="EMBL/GenBank/DDBJ databases">
        <authorList>
            <person name="Chen Y."/>
            <person name="Shah S."/>
            <person name="Dougan E. K."/>
            <person name="Thang M."/>
            <person name="Chan C."/>
        </authorList>
    </citation>
    <scope>NUCLEOTIDE SEQUENCE [LARGE SCALE GENOMIC DNA]</scope>
</reference>
<evidence type="ECO:0000313" key="3">
    <source>
        <dbReference type="EMBL" id="CAI3971862.1"/>
    </source>
</evidence>
<dbReference type="EMBL" id="CAMXCT010000001">
    <property type="protein sequence ID" value="CAI3971862.1"/>
    <property type="molecule type" value="Genomic_DNA"/>
</dbReference>
<dbReference type="InterPro" id="IPR036514">
    <property type="entry name" value="SGNH_hydro_sf"/>
</dbReference>
<keyword evidence="2" id="KW-0378">Hydrolase</keyword>
<dbReference type="EMBL" id="CAMXCT030000001">
    <property type="protein sequence ID" value="CAL4759174.1"/>
    <property type="molecule type" value="Genomic_DNA"/>
</dbReference>
<dbReference type="Proteomes" id="UP001152797">
    <property type="component" value="Unassembled WGS sequence"/>
</dbReference>
<dbReference type="NCBIfam" id="TIGR00172">
    <property type="entry name" value="maf"/>
    <property type="match status" value="1"/>
</dbReference>
<dbReference type="Gene3D" id="3.40.50.1110">
    <property type="entry name" value="SGNH hydrolase"/>
    <property type="match status" value="1"/>
</dbReference>
<dbReference type="GO" id="GO:0047429">
    <property type="term" value="F:nucleoside triphosphate diphosphatase activity"/>
    <property type="evidence" value="ECO:0007669"/>
    <property type="project" value="InterPro"/>
</dbReference>
<dbReference type="PANTHER" id="PTHR43213">
    <property type="entry name" value="BIFUNCTIONAL DTTP/UTP PYROPHOSPHATASE/METHYLTRANSFERASE PROTEIN-RELATED"/>
    <property type="match status" value="1"/>
</dbReference>
<dbReference type="SUPFAM" id="SSF52972">
    <property type="entry name" value="ITPase-like"/>
    <property type="match status" value="1"/>
</dbReference>
<dbReference type="Gene3D" id="3.90.950.10">
    <property type="match status" value="1"/>
</dbReference>
<keyword evidence="6" id="KW-1185">Reference proteome</keyword>
<reference evidence="3" key="1">
    <citation type="submission" date="2022-10" db="EMBL/GenBank/DDBJ databases">
        <authorList>
            <person name="Chen Y."/>
            <person name="Dougan E. K."/>
            <person name="Chan C."/>
            <person name="Rhodes N."/>
            <person name="Thang M."/>
        </authorList>
    </citation>
    <scope>NUCLEOTIDE SEQUENCE</scope>
</reference>
<dbReference type="AlphaFoldDB" id="A0A9P1BEM9"/>
<protein>
    <submittedName>
        <fullName evidence="5">dTTP/UTP pyrophosphatase (dTTPase/UTPase) (Nucleoside triphosphate pyrophosphatase) (Nucleotide pyrophosphatase) (Nucleotide PPase)</fullName>
    </submittedName>
</protein>
<dbReference type="HAMAP" id="MF_00528">
    <property type="entry name" value="Maf"/>
    <property type="match status" value="1"/>
</dbReference>
<name>A0A9P1BEM9_9DINO</name>
<sequence>MITDPSLSTHPDKLILASSSPRRAELLREAGYRFEIFAPDESVECGVCSGESPPEMVARLALQKAENVAPQYSTGVLIACDTVAEWAGQALGKPADEDHARKMLHTLRGRTHRVYSGLCVWNLAGGSPEVRVAKTTLEMDTLNDDQIEEYLATGGWEGKAGAFGYQDRLGWVRILEGSESNVVGLPMEWFIRALALALGLVLGCGIAEIGLRLFGKDLFRVGAKTYLVSEATNVNYHCYPDNYSGDLKPVPDVTQGPWRLYDSALPPNELPLEAINDTPWCAEYRMSPQKLRDRTYPPTPPPGVLRVLGIGDSFAMGVGVPVERSLFRQLNALAGLDVEIINAARSGSYLPNEYAQVERLAEPLNCSRVLIIFIPNDMPPSKTQGEEESLINDLINVRESYLDSELASNWLTRHSKLLELIQRVWTTRQVHSKTLEWYLDCYDEEKNPEGNVVMQAIFKHFSEMPNAEVAMVIYPLMEGLDGDYPLAPIHQKVDQLATQLGIPVLDLAPAFAGQDPRELWVHPCDHHPNSKAHAIAANAIYQWLTTEVPWFLDPKQAVPAQ</sequence>
<comment type="cofactor">
    <cofactor evidence="1">
        <name>a divalent metal cation</name>
        <dbReference type="ChEBI" id="CHEBI:60240"/>
    </cofactor>
</comment>
<comment type="caution">
    <text evidence="3">The sequence shown here is derived from an EMBL/GenBank/DDBJ whole genome shotgun (WGS) entry which is preliminary data.</text>
</comment>
<evidence type="ECO:0000313" key="4">
    <source>
        <dbReference type="EMBL" id="CAL1125237.1"/>
    </source>
</evidence>
<dbReference type="InterPro" id="IPR003697">
    <property type="entry name" value="Maf-like"/>
</dbReference>
<evidence type="ECO:0000256" key="1">
    <source>
        <dbReference type="ARBA" id="ARBA00001968"/>
    </source>
</evidence>
<dbReference type="SUPFAM" id="SSF52266">
    <property type="entry name" value="SGNH hydrolase"/>
    <property type="match status" value="1"/>
</dbReference>
<dbReference type="InterPro" id="IPR029001">
    <property type="entry name" value="ITPase-like_fam"/>
</dbReference>
<gene>
    <name evidence="3" type="ORF">C1SCF055_LOCUS452</name>
</gene>
<evidence type="ECO:0000313" key="5">
    <source>
        <dbReference type="EMBL" id="CAL4759174.1"/>
    </source>
</evidence>
<proteinExistence type="inferred from homology"/>
<accession>A0A9P1BEM9</accession>
<dbReference type="Pfam" id="PF02545">
    <property type="entry name" value="Maf"/>
    <property type="match status" value="1"/>
</dbReference>
<dbReference type="CDD" id="cd00555">
    <property type="entry name" value="Maf"/>
    <property type="match status" value="1"/>
</dbReference>
<dbReference type="PANTHER" id="PTHR43213:SF5">
    <property type="entry name" value="BIFUNCTIONAL DTTP_UTP PYROPHOSPHATASE_METHYLTRANSFERASE PROTEIN-RELATED"/>
    <property type="match status" value="1"/>
</dbReference>
<organism evidence="3">
    <name type="scientific">Cladocopium goreaui</name>
    <dbReference type="NCBI Taxonomy" id="2562237"/>
    <lineage>
        <taxon>Eukaryota</taxon>
        <taxon>Sar</taxon>
        <taxon>Alveolata</taxon>
        <taxon>Dinophyceae</taxon>
        <taxon>Suessiales</taxon>
        <taxon>Symbiodiniaceae</taxon>
        <taxon>Cladocopium</taxon>
    </lineage>
</organism>
<evidence type="ECO:0000313" key="6">
    <source>
        <dbReference type="Proteomes" id="UP001152797"/>
    </source>
</evidence>